<feature type="region of interest" description="Disordered" evidence="9">
    <location>
        <begin position="1"/>
        <end position="129"/>
    </location>
</feature>
<protein>
    <recommendedName>
        <fullName evidence="8">Presenilin</fullName>
        <ecNumber evidence="8">3.4.23.-</ecNumber>
    </recommendedName>
</protein>
<keyword evidence="4 8" id="KW-0914">Notch signaling pathway</keyword>
<dbReference type="EC" id="3.4.23.-" evidence="8"/>
<evidence type="ECO:0000256" key="4">
    <source>
        <dbReference type="ARBA" id="ARBA00022976"/>
    </source>
</evidence>
<feature type="transmembrane region" description="Helical" evidence="8">
    <location>
        <begin position="223"/>
        <end position="244"/>
    </location>
</feature>
<accession>A0A1B2URB7</accession>
<dbReference type="GO" id="GO:0016485">
    <property type="term" value="P:protein processing"/>
    <property type="evidence" value="ECO:0007669"/>
    <property type="project" value="InterPro"/>
</dbReference>
<dbReference type="EMBL" id="KX369029">
    <property type="protein sequence ID" value="AOD27423.1"/>
    <property type="molecule type" value="mRNA"/>
</dbReference>
<feature type="compositionally biased region" description="Basic and acidic residues" evidence="9">
    <location>
        <begin position="394"/>
        <end position="407"/>
    </location>
</feature>
<evidence type="ECO:0000256" key="6">
    <source>
        <dbReference type="ARBA" id="ARBA00023034"/>
    </source>
</evidence>
<dbReference type="GO" id="GO:0000139">
    <property type="term" value="C:Golgi membrane"/>
    <property type="evidence" value="ECO:0007669"/>
    <property type="project" value="UniProtKB-SubCell"/>
</dbReference>
<comment type="similarity">
    <text evidence="1 8">Belongs to the peptidase A22A family.</text>
</comment>
<dbReference type="PRINTS" id="PR01072">
    <property type="entry name" value="PRESENILIN"/>
</dbReference>
<dbReference type="InterPro" id="IPR006639">
    <property type="entry name" value="Preselin/SPP"/>
</dbReference>
<name>A0A1B2URB7_PENVA</name>
<feature type="region of interest" description="Disordered" evidence="9">
    <location>
        <begin position="361"/>
        <end position="421"/>
    </location>
</feature>
<feature type="compositionally biased region" description="Low complexity" evidence="9">
    <location>
        <begin position="378"/>
        <end position="393"/>
    </location>
</feature>
<dbReference type="GO" id="GO:0005789">
    <property type="term" value="C:endoplasmic reticulum membrane"/>
    <property type="evidence" value="ECO:0007669"/>
    <property type="project" value="UniProtKB-SubCell"/>
</dbReference>
<keyword evidence="2 8" id="KW-0812">Transmembrane</keyword>
<dbReference type="GO" id="GO:0055074">
    <property type="term" value="P:calcium ion homeostasis"/>
    <property type="evidence" value="ECO:0007669"/>
    <property type="project" value="TreeGrafter"/>
</dbReference>
<gene>
    <name evidence="10" type="primary">PSEN1</name>
</gene>
<organism evidence="10">
    <name type="scientific">Penaeus vannamei</name>
    <name type="common">Whiteleg shrimp</name>
    <name type="synonym">Litopenaeus vannamei</name>
    <dbReference type="NCBI Taxonomy" id="6689"/>
    <lineage>
        <taxon>Eukaryota</taxon>
        <taxon>Metazoa</taxon>
        <taxon>Ecdysozoa</taxon>
        <taxon>Arthropoda</taxon>
        <taxon>Crustacea</taxon>
        <taxon>Multicrustacea</taxon>
        <taxon>Malacostraca</taxon>
        <taxon>Eumalacostraca</taxon>
        <taxon>Eucarida</taxon>
        <taxon>Decapoda</taxon>
        <taxon>Dendrobranchiata</taxon>
        <taxon>Penaeoidea</taxon>
        <taxon>Penaeidae</taxon>
        <taxon>Penaeus</taxon>
    </lineage>
</organism>
<dbReference type="AlphaFoldDB" id="A0A1B2URB7"/>
<feature type="compositionally biased region" description="Polar residues" evidence="9">
    <location>
        <begin position="32"/>
        <end position="46"/>
    </location>
</feature>
<feature type="compositionally biased region" description="Basic and acidic residues" evidence="9">
    <location>
        <begin position="95"/>
        <end position="105"/>
    </location>
</feature>
<keyword evidence="7 8" id="KW-0472">Membrane</keyword>
<feature type="transmembrane region" description="Helical" evidence="8">
    <location>
        <begin position="147"/>
        <end position="168"/>
    </location>
</feature>
<dbReference type="GO" id="GO:0006509">
    <property type="term" value="P:membrane protein ectodomain proteolysis"/>
    <property type="evidence" value="ECO:0007669"/>
    <property type="project" value="TreeGrafter"/>
</dbReference>
<sequence>MDGHVNIDRDEKTLSVEESGSRSGKKRRRSQNQDVSASQPPTQSSRPEGESARPDALDTESAYNNSQTRDPATQGVVRRHPRGGGGGGGGGDAGARGESEGRDGHVSASTRGNVQDARRMMQPQSEWEELEEEEEELKYGAQHVIKLFIPVSLCMLVVVATVSSVRFYTQKGIYLLYTPFHETSPSFGDRFFDAVRNSLILLGVVVVLTVLLIILYKKRCYKIIHGWLLMSSLLLLFFFTIMYMQELLRGYNIGMDWITVSICVWNFGVMRMVSIHWHGPLPLQQAYLIFIASLMSLMFIKYLPEYTLWMVLAVISLWDLVAVLCPKGPLRILVETAQERNEPIFPALIYSSNFMYSTLGMANPDDDSRSQGREMAQEGTSNSGSAASGAEGTQRPRDNPQRRRNAENGHVVADDAGFTDDWRGQLDKRTRQRREQVNNFAQQNPSNVDYPQAHPRDLTAEEDDERGVKLGLGDFIFYSVLVGKASSYGDWNTTLACFIAILIGLCLTLIMLAIFKKALPALPISITFGLIFYFSTSLLVVPFTEKLASQQVYI</sequence>
<feature type="transmembrane region" description="Helical" evidence="8">
    <location>
        <begin position="281"/>
        <end position="300"/>
    </location>
</feature>
<evidence type="ECO:0000256" key="2">
    <source>
        <dbReference type="ARBA" id="ARBA00022692"/>
    </source>
</evidence>
<proteinExistence type="evidence at transcript level"/>
<dbReference type="FunFam" id="1.10.472.100:FF:000001">
    <property type="entry name" value="Presenilin"/>
    <property type="match status" value="1"/>
</dbReference>
<keyword evidence="8" id="KW-0645">Protease</keyword>
<comment type="domain">
    <text evidence="8">The PAL motif is required for normal active site conformation.</text>
</comment>
<comment type="function">
    <text evidence="8">Probable subunit of the gamma-secretase complex, an endoprotease complex that catalyzes the intramembrane cleavage of integral membrane proteins such as Notch receptors.</text>
</comment>
<dbReference type="GO" id="GO:0007219">
    <property type="term" value="P:Notch signaling pathway"/>
    <property type="evidence" value="ECO:0007669"/>
    <property type="project" value="UniProtKB-KW"/>
</dbReference>
<dbReference type="Pfam" id="PF01080">
    <property type="entry name" value="Presenilin"/>
    <property type="match status" value="1"/>
</dbReference>
<evidence type="ECO:0000256" key="5">
    <source>
        <dbReference type="ARBA" id="ARBA00022989"/>
    </source>
</evidence>
<reference evidence="10" key="1">
    <citation type="submission" date="2016-06" db="EMBL/GenBank/DDBJ databases">
        <title>Identification and characterization of presenilin 1 from Litopenaeus vannamei.</title>
        <authorList>
            <person name="Lin R."/>
            <person name="Ning P."/>
            <person name="Zheng Z."/>
            <person name="Wang F."/>
            <person name="Zhang Y."/>
        </authorList>
    </citation>
    <scope>NUCLEOTIDE SEQUENCE</scope>
</reference>
<feature type="compositionally biased region" description="Basic and acidic residues" evidence="9">
    <location>
        <begin position="366"/>
        <end position="376"/>
    </location>
</feature>
<dbReference type="SMART" id="SM00730">
    <property type="entry name" value="PSN"/>
    <property type="match status" value="1"/>
</dbReference>
<evidence type="ECO:0000313" key="10">
    <source>
        <dbReference type="EMBL" id="AOD27423.1"/>
    </source>
</evidence>
<keyword evidence="5 8" id="KW-1133">Transmembrane helix</keyword>
<dbReference type="PANTHER" id="PTHR10202:SF13">
    <property type="entry name" value="PRESENILIN HOMOLOG"/>
    <property type="match status" value="1"/>
</dbReference>
<dbReference type="InterPro" id="IPR001108">
    <property type="entry name" value="Peptidase_A22A"/>
</dbReference>
<dbReference type="Gene3D" id="1.10.472.100">
    <property type="entry name" value="Presenilin"/>
    <property type="match status" value="1"/>
</dbReference>
<feature type="transmembrane region" description="Helical" evidence="8">
    <location>
        <begin position="494"/>
        <end position="515"/>
    </location>
</feature>
<keyword evidence="6 8" id="KW-0333">Golgi apparatus</keyword>
<feature type="transmembrane region" description="Helical" evidence="8">
    <location>
        <begin position="521"/>
        <end position="541"/>
    </location>
</feature>
<feature type="compositionally biased region" description="Basic and acidic residues" evidence="9">
    <location>
        <begin position="1"/>
        <end position="15"/>
    </location>
</feature>
<evidence type="ECO:0000256" key="1">
    <source>
        <dbReference type="ARBA" id="ARBA00008604"/>
    </source>
</evidence>
<feature type="compositionally biased region" description="Gly residues" evidence="9">
    <location>
        <begin position="83"/>
        <end position="94"/>
    </location>
</feature>
<evidence type="ECO:0000256" key="7">
    <source>
        <dbReference type="ARBA" id="ARBA00023136"/>
    </source>
</evidence>
<dbReference type="PANTHER" id="PTHR10202">
    <property type="entry name" value="PRESENILIN"/>
    <property type="match status" value="1"/>
</dbReference>
<dbReference type="GO" id="GO:0034205">
    <property type="term" value="P:amyloid-beta formation"/>
    <property type="evidence" value="ECO:0007669"/>
    <property type="project" value="TreeGrafter"/>
</dbReference>
<dbReference type="GO" id="GO:0042500">
    <property type="term" value="F:aspartic endopeptidase activity, intramembrane cleaving"/>
    <property type="evidence" value="ECO:0007669"/>
    <property type="project" value="InterPro"/>
</dbReference>
<dbReference type="OrthoDB" id="20287at2759"/>
<evidence type="ECO:0000256" key="9">
    <source>
        <dbReference type="SAM" id="MobiDB-lite"/>
    </source>
</evidence>
<comment type="subcellular location">
    <subcellularLocation>
        <location evidence="8">Endoplasmic reticulum membrane</location>
        <topology evidence="8">Multi-pass membrane protein</topology>
    </subcellularLocation>
    <subcellularLocation>
        <location evidence="8">Golgi apparatus membrane</location>
        <topology evidence="8">Multi-pass membrane protein</topology>
    </subcellularLocation>
</comment>
<keyword evidence="3 8" id="KW-0256">Endoplasmic reticulum</keyword>
<feature type="compositionally biased region" description="Basic and acidic residues" evidence="9">
    <location>
        <begin position="47"/>
        <end position="56"/>
    </location>
</feature>
<dbReference type="GO" id="GO:0070765">
    <property type="term" value="C:gamma-secretase complex"/>
    <property type="evidence" value="ECO:0007669"/>
    <property type="project" value="TreeGrafter"/>
</dbReference>
<feature type="compositionally biased region" description="Polar residues" evidence="9">
    <location>
        <begin position="61"/>
        <end position="71"/>
    </location>
</feature>
<evidence type="ECO:0000256" key="3">
    <source>
        <dbReference type="ARBA" id="ARBA00022824"/>
    </source>
</evidence>
<dbReference type="InterPro" id="IPR042524">
    <property type="entry name" value="Presenilin_C"/>
</dbReference>
<keyword evidence="8" id="KW-0378">Hydrolase</keyword>
<evidence type="ECO:0000256" key="8">
    <source>
        <dbReference type="RuleBase" id="RU361148"/>
    </source>
</evidence>
<comment type="subunit">
    <text evidence="8">Homodimer.</text>
</comment>
<feature type="transmembrane region" description="Helical" evidence="8">
    <location>
        <begin position="198"/>
        <end position="216"/>
    </location>
</feature>